<proteinExistence type="predicted"/>
<reference evidence="3 4" key="1">
    <citation type="submission" date="2022-12" db="EMBL/GenBank/DDBJ databases">
        <title>Polyphasic characterization of Geotalea uranireducens NIT-SL11 newly isolated from a complex of sewage sludge and microbially reduced graphene oxide.</title>
        <authorList>
            <person name="Xie L."/>
            <person name="Yoshida N."/>
            <person name="Meng L."/>
        </authorList>
    </citation>
    <scope>NUCLEOTIDE SEQUENCE [LARGE SCALE GENOMIC DNA]</scope>
    <source>
        <strain evidence="3 4">NIT-SL11</strain>
    </source>
</reference>
<sequence length="334" mass="37291">MPGSILFPAGSRKEETINGNGTKDLTPIKGIRYYYPPEDAVLVFKDEKARIPYGSLPIPLLEEDFTAIEGEPSYDAVGRGIYHALRNNPDCNYASRYAELLRDAFPHYIAELASHAIMLDNKDVEVPYLDRKINCLKILALLEPDNGGLALEIGITFLDKGLRLSALHLSTVSLYRAEHFLRRALTLLPGDKKVLRYLGEVCYLLGKYDEAANCWQPIASEPELPDAAKLTERLERISSGTLPRIPPVDYLEALGVAFNAFHAGDYEEALAIIQDVMMDRTFCDEFPIAEMHCVLGKSFAELNMPKYAEEALRTALAIDPDHEESRNCLEQLAG</sequence>
<feature type="region of interest" description="Disordered" evidence="2">
    <location>
        <begin position="1"/>
        <end position="21"/>
    </location>
</feature>
<evidence type="ECO:0008006" key="5">
    <source>
        <dbReference type="Google" id="ProtNLM"/>
    </source>
</evidence>
<accession>A0ABM8EJX5</accession>
<dbReference type="RefSeq" id="WP_282003522.1">
    <property type="nucleotide sequence ID" value="NZ_AP027151.1"/>
</dbReference>
<name>A0ABM8EJX5_9BACT</name>
<gene>
    <name evidence="3" type="ORF">GURASL_17540</name>
</gene>
<dbReference type="InterPro" id="IPR011990">
    <property type="entry name" value="TPR-like_helical_dom_sf"/>
</dbReference>
<evidence type="ECO:0000256" key="1">
    <source>
        <dbReference type="PROSITE-ProRule" id="PRU00339"/>
    </source>
</evidence>
<dbReference type="SUPFAM" id="SSF48452">
    <property type="entry name" value="TPR-like"/>
    <property type="match status" value="1"/>
</dbReference>
<evidence type="ECO:0000313" key="3">
    <source>
        <dbReference type="EMBL" id="BDV42831.1"/>
    </source>
</evidence>
<dbReference type="EMBL" id="AP027151">
    <property type="protein sequence ID" value="BDV42831.1"/>
    <property type="molecule type" value="Genomic_DNA"/>
</dbReference>
<keyword evidence="4" id="KW-1185">Reference proteome</keyword>
<dbReference type="Proteomes" id="UP001317705">
    <property type="component" value="Chromosome"/>
</dbReference>
<dbReference type="Gene3D" id="1.25.40.10">
    <property type="entry name" value="Tetratricopeptide repeat domain"/>
    <property type="match status" value="2"/>
</dbReference>
<evidence type="ECO:0000313" key="4">
    <source>
        <dbReference type="Proteomes" id="UP001317705"/>
    </source>
</evidence>
<dbReference type="PROSITE" id="PS50005">
    <property type="entry name" value="TPR"/>
    <property type="match status" value="1"/>
</dbReference>
<keyword evidence="1" id="KW-0802">TPR repeat</keyword>
<evidence type="ECO:0000256" key="2">
    <source>
        <dbReference type="SAM" id="MobiDB-lite"/>
    </source>
</evidence>
<dbReference type="InterPro" id="IPR019734">
    <property type="entry name" value="TPR_rpt"/>
</dbReference>
<protein>
    <recommendedName>
        <fullName evidence="5">Tetratricopeptide repeat protein</fullName>
    </recommendedName>
</protein>
<organism evidence="3 4">
    <name type="scientific">Geotalea uraniireducens</name>
    <dbReference type="NCBI Taxonomy" id="351604"/>
    <lineage>
        <taxon>Bacteria</taxon>
        <taxon>Pseudomonadati</taxon>
        <taxon>Thermodesulfobacteriota</taxon>
        <taxon>Desulfuromonadia</taxon>
        <taxon>Geobacterales</taxon>
        <taxon>Geobacteraceae</taxon>
        <taxon>Geotalea</taxon>
    </lineage>
</organism>
<feature type="repeat" description="TPR" evidence="1">
    <location>
        <begin position="289"/>
        <end position="322"/>
    </location>
</feature>